<dbReference type="Proteomes" id="UP000308600">
    <property type="component" value="Unassembled WGS sequence"/>
</dbReference>
<proteinExistence type="predicted"/>
<name>A0ACD3AI50_9AGAR</name>
<gene>
    <name evidence="1" type="ORF">BDN72DRAFT_845417</name>
</gene>
<organism evidence="1 2">
    <name type="scientific">Pluteus cervinus</name>
    <dbReference type="NCBI Taxonomy" id="181527"/>
    <lineage>
        <taxon>Eukaryota</taxon>
        <taxon>Fungi</taxon>
        <taxon>Dikarya</taxon>
        <taxon>Basidiomycota</taxon>
        <taxon>Agaricomycotina</taxon>
        <taxon>Agaricomycetes</taxon>
        <taxon>Agaricomycetidae</taxon>
        <taxon>Agaricales</taxon>
        <taxon>Pluteineae</taxon>
        <taxon>Pluteaceae</taxon>
        <taxon>Pluteus</taxon>
    </lineage>
</organism>
<protein>
    <submittedName>
        <fullName evidence="1">Uncharacterized protein</fullName>
    </submittedName>
</protein>
<evidence type="ECO:0000313" key="2">
    <source>
        <dbReference type="Proteomes" id="UP000308600"/>
    </source>
</evidence>
<evidence type="ECO:0000313" key="1">
    <source>
        <dbReference type="EMBL" id="TFK65543.1"/>
    </source>
</evidence>
<reference evidence="1 2" key="1">
    <citation type="journal article" date="2019" name="Nat. Ecol. Evol.">
        <title>Megaphylogeny resolves global patterns of mushroom evolution.</title>
        <authorList>
            <person name="Varga T."/>
            <person name="Krizsan K."/>
            <person name="Foldi C."/>
            <person name="Dima B."/>
            <person name="Sanchez-Garcia M."/>
            <person name="Sanchez-Ramirez S."/>
            <person name="Szollosi G.J."/>
            <person name="Szarkandi J.G."/>
            <person name="Papp V."/>
            <person name="Albert L."/>
            <person name="Andreopoulos W."/>
            <person name="Angelini C."/>
            <person name="Antonin V."/>
            <person name="Barry K.W."/>
            <person name="Bougher N.L."/>
            <person name="Buchanan P."/>
            <person name="Buyck B."/>
            <person name="Bense V."/>
            <person name="Catcheside P."/>
            <person name="Chovatia M."/>
            <person name="Cooper J."/>
            <person name="Damon W."/>
            <person name="Desjardin D."/>
            <person name="Finy P."/>
            <person name="Geml J."/>
            <person name="Haridas S."/>
            <person name="Hughes K."/>
            <person name="Justo A."/>
            <person name="Karasinski D."/>
            <person name="Kautmanova I."/>
            <person name="Kiss B."/>
            <person name="Kocsube S."/>
            <person name="Kotiranta H."/>
            <person name="LaButti K.M."/>
            <person name="Lechner B.E."/>
            <person name="Liimatainen K."/>
            <person name="Lipzen A."/>
            <person name="Lukacs Z."/>
            <person name="Mihaltcheva S."/>
            <person name="Morgado L.N."/>
            <person name="Niskanen T."/>
            <person name="Noordeloos M.E."/>
            <person name="Ohm R.A."/>
            <person name="Ortiz-Santana B."/>
            <person name="Ovrebo C."/>
            <person name="Racz N."/>
            <person name="Riley R."/>
            <person name="Savchenko A."/>
            <person name="Shiryaev A."/>
            <person name="Soop K."/>
            <person name="Spirin V."/>
            <person name="Szebenyi C."/>
            <person name="Tomsovsky M."/>
            <person name="Tulloss R.E."/>
            <person name="Uehling J."/>
            <person name="Grigoriev I.V."/>
            <person name="Vagvolgyi C."/>
            <person name="Papp T."/>
            <person name="Martin F.M."/>
            <person name="Miettinen O."/>
            <person name="Hibbett D.S."/>
            <person name="Nagy L.G."/>
        </authorList>
    </citation>
    <scope>NUCLEOTIDE SEQUENCE [LARGE SCALE GENOMIC DNA]</scope>
    <source>
        <strain evidence="1 2">NL-1719</strain>
    </source>
</reference>
<keyword evidence="2" id="KW-1185">Reference proteome</keyword>
<sequence length="259" mass="29310">MVYVPTRGLKRPISPDAQRAKKKPKHSTPPNSPSASTGGDLEALVLGLNDEIRALKEEREQDKKEREKEKKEREKEKKLREKDSQRISYLELKWGSIAGPISARALLDSLQAEIVHSYYSQDEHAIDGPDGVDPAVVRVMSDEDKFNPYSRAMKPLIKRVKDILSSGGWESESLLLELKRLALLKNNQCGDAPFSCIFGPHSIRGQLNGAAHSLDEYGVLRYIFEFAPRSIRNDLSILYEMRFGEDATYAAQQRGIRTW</sequence>
<dbReference type="EMBL" id="ML208433">
    <property type="protein sequence ID" value="TFK65543.1"/>
    <property type="molecule type" value="Genomic_DNA"/>
</dbReference>
<accession>A0ACD3AI50</accession>